<evidence type="ECO:0000313" key="1">
    <source>
        <dbReference type="EMBL" id="CUR30312.1"/>
    </source>
</evidence>
<evidence type="ECO:0000313" key="2">
    <source>
        <dbReference type="Proteomes" id="UP000184315"/>
    </source>
</evidence>
<accession>A0A1J1LCX0</accession>
<protein>
    <submittedName>
        <fullName evidence="1">Uncharacterized protein</fullName>
    </submittedName>
</protein>
<keyword evidence="2" id="KW-1185">Reference proteome</keyword>
<reference evidence="2" key="1">
    <citation type="submission" date="2015-10" db="EMBL/GenBank/DDBJ databases">
        <authorList>
            <person name="Regsiter A."/>
            <person name="william w."/>
        </authorList>
    </citation>
    <scope>NUCLEOTIDE SEQUENCE [LARGE SCALE GENOMIC DNA]</scope>
</reference>
<dbReference type="STRING" id="671072.PL9214130002"/>
<dbReference type="AlphaFoldDB" id="A0A1J1LCX0"/>
<gene>
    <name evidence="1" type="ORF">PL9214130002</name>
</gene>
<dbReference type="EMBL" id="CZDF01000035">
    <property type="protein sequence ID" value="CUR30312.1"/>
    <property type="molecule type" value="Genomic_DNA"/>
</dbReference>
<organism evidence="1 2">
    <name type="scientific">Planktothrix tepida PCC 9214</name>
    <dbReference type="NCBI Taxonomy" id="671072"/>
    <lineage>
        <taxon>Bacteria</taxon>
        <taxon>Bacillati</taxon>
        <taxon>Cyanobacteriota</taxon>
        <taxon>Cyanophyceae</taxon>
        <taxon>Oscillatoriophycideae</taxon>
        <taxon>Oscillatoriales</taxon>
        <taxon>Microcoleaceae</taxon>
        <taxon>Planktothrix</taxon>
    </lineage>
</organism>
<dbReference type="Proteomes" id="UP000184315">
    <property type="component" value="Unassembled WGS sequence"/>
</dbReference>
<name>A0A1J1LCX0_9CYAN</name>
<sequence>MNNSCILMNLILPSGCTVEFVQAERAYRITCPDVYTAQWVFNNRQNLYSVMKQGEMLRIKSQGFEQITYPLA</sequence>
<proteinExistence type="predicted"/>